<keyword evidence="1" id="KW-0808">Transferase</keyword>
<dbReference type="AlphaFoldDB" id="A0A9X2ZSH9"/>
<reference evidence="4" key="1">
    <citation type="submission" date="2022-08" db="EMBL/GenBank/DDBJ databases">
        <title>Genomic Encyclopedia of Type Strains, Phase V (KMG-V): Genome sequencing to study the core and pangenomes of soil and plant-associated prokaryotes.</title>
        <authorList>
            <person name="Whitman W."/>
        </authorList>
    </citation>
    <scope>NUCLEOTIDE SEQUENCE</scope>
    <source>
        <strain evidence="4">SP2017</strain>
    </source>
</reference>
<comment type="caution">
    <text evidence="4">The sequence shown here is derived from an EMBL/GenBank/DDBJ whole genome shotgun (WGS) entry which is preliminary data.</text>
</comment>
<gene>
    <name evidence="4" type="ORF">GGP83_002367</name>
</gene>
<evidence type="ECO:0000259" key="3">
    <source>
        <dbReference type="Pfam" id="PF00685"/>
    </source>
</evidence>
<dbReference type="InterPro" id="IPR037359">
    <property type="entry name" value="NST/OST"/>
</dbReference>
<proteinExistence type="predicted"/>
<feature type="domain" description="Sulfotransferase" evidence="3">
    <location>
        <begin position="53"/>
        <end position="207"/>
    </location>
</feature>
<dbReference type="Gene3D" id="3.40.50.300">
    <property type="entry name" value="P-loop containing nucleotide triphosphate hydrolases"/>
    <property type="match status" value="1"/>
</dbReference>
<dbReference type="EMBL" id="JANUBB010000009">
    <property type="protein sequence ID" value="MCS3952400.1"/>
    <property type="molecule type" value="Genomic_DNA"/>
</dbReference>
<accession>A0A9X2ZSH9</accession>
<keyword evidence="2" id="KW-0325">Glycoprotein</keyword>
<dbReference type="Proteomes" id="UP001155010">
    <property type="component" value="Unassembled WGS sequence"/>
</dbReference>
<dbReference type="GO" id="GO:0008146">
    <property type="term" value="F:sulfotransferase activity"/>
    <property type="evidence" value="ECO:0007669"/>
    <property type="project" value="InterPro"/>
</dbReference>
<dbReference type="SUPFAM" id="SSF52540">
    <property type="entry name" value="P-loop containing nucleoside triphosphate hydrolases"/>
    <property type="match status" value="1"/>
</dbReference>
<dbReference type="InterPro" id="IPR027417">
    <property type="entry name" value="P-loop_NTPase"/>
</dbReference>
<evidence type="ECO:0000313" key="4">
    <source>
        <dbReference type="EMBL" id="MCS3952400.1"/>
    </source>
</evidence>
<dbReference type="PANTHER" id="PTHR10605:SF56">
    <property type="entry name" value="BIFUNCTIONAL HEPARAN SULFATE N-DEACETYLASE_N-SULFOTRANSFERASE"/>
    <property type="match status" value="1"/>
</dbReference>
<evidence type="ECO:0000313" key="5">
    <source>
        <dbReference type="Proteomes" id="UP001155010"/>
    </source>
</evidence>
<protein>
    <recommendedName>
        <fullName evidence="3">Sulfotransferase domain-containing protein</fullName>
    </recommendedName>
</protein>
<sequence length="261" mass="30021">MDAGHPLIGDPNVHTTTSETYRSLFPDAPETCKIEGTTHYLFQEIARTHLGQMESKPVIVAVLRNPAQRVLSSFQYTRHNRARVNPSLQFHQYVEWGLEERHDCIKENISHPGSAYVLARDIQYGQYIDYLLPWRESVGKERLAVLSFGEMVADPKATCCRLASVVGVDPEFYEDFEFEARNATYTVASPLLHSLVRNIGKRIPESWMKRLAKRAYMSGAITKQTTRSQEAEQALNRLEEYYAPYNERLAEEFDIDVSSWR</sequence>
<organism evidence="4 5">
    <name type="scientific">Salinibacter ruber</name>
    <dbReference type="NCBI Taxonomy" id="146919"/>
    <lineage>
        <taxon>Bacteria</taxon>
        <taxon>Pseudomonadati</taxon>
        <taxon>Rhodothermota</taxon>
        <taxon>Rhodothermia</taxon>
        <taxon>Rhodothermales</taxon>
        <taxon>Salinibacteraceae</taxon>
        <taxon>Salinibacter</taxon>
    </lineage>
</organism>
<evidence type="ECO:0000256" key="2">
    <source>
        <dbReference type="ARBA" id="ARBA00023180"/>
    </source>
</evidence>
<name>A0A9X2ZSH9_9BACT</name>
<dbReference type="Pfam" id="PF00685">
    <property type="entry name" value="Sulfotransfer_1"/>
    <property type="match status" value="1"/>
</dbReference>
<dbReference type="InterPro" id="IPR000863">
    <property type="entry name" value="Sulfotransferase_dom"/>
</dbReference>
<evidence type="ECO:0000256" key="1">
    <source>
        <dbReference type="ARBA" id="ARBA00022679"/>
    </source>
</evidence>
<dbReference type="PANTHER" id="PTHR10605">
    <property type="entry name" value="HEPARAN SULFATE SULFOTRANSFERASE"/>
    <property type="match status" value="1"/>
</dbReference>